<dbReference type="InterPro" id="IPR046674">
    <property type="entry name" value="DUF6544"/>
</dbReference>
<feature type="transmembrane region" description="Helical" evidence="1">
    <location>
        <begin position="85"/>
        <end position="105"/>
    </location>
</feature>
<accession>A0ABP8J6C3</accession>
<proteinExistence type="predicted"/>
<keyword evidence="3" id="KW-1185">Reference proteome</keyword>
<dbReference type="EMBL" id="BAABHA010000010">
    <property type="protein sequence ID" value="GAA4385892.1"/>
    <property type="molecule type" value="Genomic_DNA"/>
</dbReference>
<keyword evidence="1" id="KW-0812">Transmembrane</keyword>
<organism evidence="2 3">
    <name type="scientific">Hymenobacter koreensis</name>
    <dbReference type="NCBI Taxonomy" id="1084523"/>
    <lineage>
        <taxon>Bacteria</taxon>
        <taxon>Pseudomonadati</taxon>
        <taxon>Bacteroidota</taxon>
        <taxon>Cytophagia</taxon>
        <taxon>Cytophagales</taxon>
        <taxon>Hymenobacteraceae</taxon>
        <taxon>Hymenobacter</taxon>
    </lineage>
</organism>
<evidence type="ECO:0000313" key="2">
    <source>
        <dbReference type="EMBL" id="GAA4385892.1"/>
    </source>
</evidence>
<dbReference type="Pfam" id="PF20181">
    <property type="entry name" value="DUF6544"/>
    <property type="match status" value="1"/>
</dbReference>
<sequence>MLRLIGTALLALHGLIHLVGLRPLANRSLAGNGPLLMPLGWAAAALLLGVAAAGLALKKPWWWAVAALGLLLSQTLIVLNWREAWAGTILNVGLMLAVVLAAAFATATRRVRTEAQALAAAAATPPAQLVLPGQLAGLPAPAQRYFTYAGVLNRPLTQAVVLRQTGRIRTRTDQPWMEMKAEQYFTVRPASFLWLASMREDGVPFLQVCDRYVAGRGNTLVRPGALLTVADVRGPEMDQGALQRYLAEAVWFPSAYLQDNVRLEAVSDDAFSATLTDAGQQVTVTLHVDAEGKLTKVTARRYREENGRFSLANWMVQTLDYGEFAGLRVPTRLRVVWQLPAGDFEPIQLTLTELQLQPAALPVAS</sequence>
<keyword evidence="1" id="KW-0472">Membrane</keyword>
<protein>
    <recommendedName>
        <fullName evidence="4">DUF4292 domain-containing protein</fullName>
    </recommendedName>
</protein>
<evidence type="ECO:0000256" key="1">
    <source>
        <dbReference type="SAM" id="Phobius"/>
    </source>
</evidence>
<reference evidence="3" key="1">
    <citation type="journal article" date="2019" name="Int. J. Syst. Evol. Microbiol.">
        <title>The Global Catalogue of Microorganisms (GCM) 10K type strain sequencing project: providing services to taxonomists for standard genome sequencing and annotation.</title>
        <authorList>
            <consortium name="The Broad Institute Genomics Platform"/>
            <consortium name="The Broad Institute Genome Sequencing Center for Infectious Disease"/>
            <person name="Wu L."/>
            <person name="Ma J."/>
        </authorList>
    </citation>
    <scope>NUCLEOTIDE SEQUENCE [LARGE SCALE GENOMIC DNA]</scope>
    <source>
        <strain evidence="3">JCM 17924</strain>
    </source>
</reference>
<comment type="caution">
    <text evidence="2">The sequence shown here is derived from an EMBL/GenBank/DDBJ whole genome shotgun (WGS) entry which is preliminary data.</text>
</comment>
<evidence type="ECO:0008006" key="4">
    <source>
        <dbReference type="Google" id="ProtNLM"/>
    </source>
</evidence>
<feature type="transmembrane region" description="Helical" evidence="1">
    <location>
        <begin position="40"/>
        <end position="57"/>
    </location>
</feature>
<dbReference type="RefSeq" id="WP_345225523.1">
    <property type="nucleotide sequence ID" value="NZ_BAABHA010000010.1"/>
</dbReference>
<evidence type="ECO:0000313" key="3">
    <source>
        <dbReference type="Proteomes" id="UP001500454"/>
    </source>
</evidence>
<gene>
    <name evidence="2" type="ORF">GCM10023186_29800</name>
</gene>
<feature type="transmembrane region" description="Helical" evidence="1">
    <location>
        <begin position="62"/>
        <end position="79"/>
    </location>
</feature>
<name>A0ABP8J6C3_9BACT</name>
<dbReference type="Proteomes" id="UP001500454">
    <property type="component" value="Unassembled WGS sequence"/>
</dbReference>
<keyword evidence="1" id="KW-1133">Transmembrane helix</keyword>